<sequence>MSHALPRAADDDGMVSAAPRANAVVAVLAFGGIVVSLMQTLVIPIVPELPKLLNAPASDTAWAVTATLLAAAVAVPMMGRLGDMYGKRRMLLVSLVLLVAGSVTAALSDSLAPMIVGRVLQGMAGGVIPLGISIMRDELPAERLGSATALMSASLGVGGALGLPAAALIADHFDWHVLFWSSAGMGAVALLLVLFVVPESKVRTGGRFDVVGGLGMAVGLVCLLLGISKGGDWGWAGGTTLGLFAAAVVVLLTWGWYELRTEQPLVDLRTTARRQVLVTNLASIALGFGMFAMSLVLPQLLQLPEATGYGLGRSLLTAGLVMAPSGLVMMAIAPVSAALSKAKGPKASLMLGSLIVAAGYGLQILLMSEVWQFVLVSCVIGSGIGFTYGAMPALIMGAVPPSQSGAANSLNTLMRSIGTSTASAVAGVILSQMTTDLGGVPLPSENGFKTVLAIGGGAALLAFAVASFIPRHRAAAAGGGSASEESVVSQDASATATALASAKAPSAPGAEEGAPGPAEAGAPGRSAAAAASAAIGEGAPGLSAVRSDGSSPRPASSSASVVSAGPDGEGAPGLSAVRPDGSSPGSASSSASVVSDGPEGVGGAGLSAVRPDGSSPRPASSSASVVSDGPDGVGGAGGASGSAGGGIPVNGHVLGAERVPVAGAAVTLISLGGKQLSRSVSGGDGSYGVDAPAAGSYVLIASADGFQPQASTLVVADGPVSYDVLLSGTSGLAGLVRSADSGAPVADAVVIVTDVRGEVLTTGRTDVLGEFTVTDLVPGTVTLAVNSAKHRPLALPVEIGGAGTTRIEVELRPGAHVRGTVRGAGAPLSDARVTLVDAAGNVVATTRTGHDGAYAFSDLDSGAYTVIATGYPPHAATVTVRGGGMDDHDIELAHSAE</sequence>
<dbReference type="PANTHER" id="PTHR23501:SF197">
    <property type="entry name" value="COMD"/>
    <property type="match status" value="1"/>
</dbReference>
<dbReference type="EMBL" id="BAAASG010000013">
    <property type="protein sequence ID" value="GAA2506097.1"/>
    <property type="molecule type" value="Genomic_DNA"/>
</dbReference>
<dbReference type="Gene3D" id="1.20.1250.20">
    <property type="entry name" value="MFS general substrate transporter like domains"/>
    <property type="match status" value="2"/>
</dbReference>
<name>A0ABN3MPP7_STRLO</name>
<evidence type="ECO:0000256" key="2">
    <source>
        <dbReference type="ARBA" id="ARBA00022692"/>
    </source>
</evidence>
<keyword evidence="3 6" id="KW-1133">Transmembrane helix</keyword>
<accession>A0ABN3MPP7</accession>
<evidence type="ECO:0000256" key="5">
    <source>
        <dbReference type="SAM" id="MobiDB-lite"/>
    </source>
</evidence>
<feature type="transmembrane region" description="Helical" evidence="6">
    <location>
        <begin position="90"/>
        <end position="108"/>
    </location>
</feature>
<feature type="transmembrane region" description="Helical" evidence="6">
    <location>
        <begin position="175"/>
        <end position="196"/>
    </location>
</feature>
<protein>
    <recommendedName>
        <fullName evidence="7">Major facilitator superfamily (MFS) profile domain-containing protein</fullName>
    </recommendedName>
</protein>
<dbReference type="InterPro" id="IPR011701">
    <property type="entry name" value="MFS"/>
</dbReference>
<keyword evidence="9" id="KW-1185">Reference proteome</keyword>
<feature type="transmembrane region" description="Helical" evidence="6">
    <location>
        <begin position="147"/>
        <end position="169"/>
    </location>
</feature>
<evidence type="ECO:0000313" key="9">
    <source>
        <dbReference type="Proteomes" id="UP001501777"/>
    </source>
</evidence>
<feature type="compositionally biased region" description="Low complexity" evidence="5">
    <location>
        <begin position="612"/>
        <end position="630"/>
    </location>
</feature>
<comment type="caution">
    <text evidence="8">The sequence shown here is derived from an EMBL/GenBank/DDBJ whole genome shotgun (WGS) entry which is preliminary data.</text>
</comment>
<dbReference type="Pfam" id="PF13620">
    <property type="entry name" value="CarboxypepD_reg"/>
    <property type="match status" value="3"/>
</dbReference>
<dbReference type="PROSITE" id="PS50850">
    <property type="entry name" value="MFS"/>
    <property type="match status" value="1"/>
</dbReference>
<keyword evidence="2 6" id="KW-0812">Transmembrane</keyword>
<feature type="transmembrane region" description="Helical" evidence="6">
    <location>
        <begin position="277"/>
        <end position="297"/>
    </location>
</feature>
<keyword evidence="4 6" id="KW-0472">Membrane</keyword>
<dbReference type="InterPro" id="IPR013783">
    <property type="entry name" value="Ig-like_fold"/>
</dbReference>
<feature type="transmembrane region" description="Helical" evidence="6">
    <location>
        <begin position="317"/>
        <end position="337"/>
    </location>
</feature>
<feature type="transmembrane region" description="Helical" evidence="6">
    <location>
        <begin position="450"/>
        <end position="469"/>
    </location>
</feature>
<feature type="transmembrane region" description="Helical" evidence="6">
    <location>
        <begin position="208"/>
        <end position="227"/>
    </location>
</feature>
<dbReference type="SUPFAM" id="SSF49478">
    <property type="entry name" value="Cna protein B-type domain"/>
    <property type="match status" value="1"/>
</dbReference>
<feature type="compositionally biased region" description="Low complexity" evidence="5">
    <location>
        <begin position="499"/>
        <end position="566"/>
    </location>
</feature>
<evidence type="ECO:0000256" key="4">
    <source>
        <dbReference type="ARBA" id="ARBA00023136"/>
    </source>
</evidence>
<reference evidence="8 9" key="1">
    <citation type="journal article" date="2019" name="Int. J. Syst. Evol. Microbiol.">
        <title>The Global Catalogue of Microorganisms (GCM) 10K type strain sequencing project: providing services to taxonomists for standard genome sequencing and annotation.</title>
        <authorList>
            <consortium name="The Broad Institute Genomics Platform"/>
            <consortium name="The Broad Institute Genome Sequencing Center for Infectious Disease"/>
            <person name="Wu L."/>
            <person name="Ma J."/>
        </authorList>
    </citation>
    <scope>NUCLEOTIDE SEQUENCE [LARGE SCALE GENOMIC DNA]</scope>
    <source>
        <strain evidence="8 9">JCM 4395</strain>
    </source>
</reference>
<organism evidence="8 9">
    <name type="scientific">Streptomyces longisporus</name>
    <dbReference type="NCBI Taxonomy" id="1948"/>
    <lineage>
        <taxon>Bacteria</taxon>
        <taxon>Bacillati</taxon>
        <taxon>Actinomycetota</taxon>
        <taxon>Actinomycetes</taxon>
        <taxon>Kitasatosporales</taxon>
        <taxon>Streptomycetaceae</taxon>
        <taxon>Streptomyces</taxon>
    </lineage>
</organism>
<evidence type="ECO:0000256" key="1">
    <source>
        <dbReference type="ARBA" id="ARBA00004651"/>
    </source>
</evidence>
<comment type="subcellular location">
    <subcellularLocation>
        <location evidence="1">Cell membrane</location>
        <topology evidence="1">Multi-pass membrane protein</topology>
    </subcellularLocation>
</comment>
<gene>
    <name evidence="8" type="ORF">GCM10010276_58290</name>
</gene>
<dbReference type="CDD" id="cd17504">
    <property type="entry name" value="MFS_MMR_MDR_like"/>
    <property type="match status" value="1"/>
</dbReference>
<feature type="compositionally biased region" description="Low complexity" evidence="5">
    <location>
        <begin position="579"/>
        <end position="596"/>
    </location>
</feature>
<feature type="transmembrane region" description="Helical" evidence="6">
    <location>
        <begin position="233"/>
        <end position="257"/>
    </location>
</feature>
<feature type="transmembrane region" description="Helical" evidence="6">
    <location>
        <begin position="412"/>
        <end position="430"/>
    </location>
</feature>
<feature type="domain" description="Major facilitator superfamily (MFS) profile" evidence="7">
    <location>
        <begin position="24"/>
        <end position="474"/>
    </location>
</feature>
<evidence type="ECO:0000259" key="7">
    <source>
        <dbReference type="PROSITE" id="PS50850"/>
    </source>
</evidence>
<evidence type="ECO:0000313" key="8">
    <source>
        <dbReference type="EMBL" id="GAA2506097.1"/>
    </source>
</evidence>
<dbReference type="Pfam" id="PF07690">
    <property type="entry name" value="MFS_1"/>
    <property type="match status" value="1"/>
</dbReference>
<dbReference type="InterPro" id="IPR008969">
    <property type="entry name" value="CarboxyPept-like_regulatory"/>
</dbReference>
<feature type="transmembrane region" description="Helical" evidence="6">
    <location>
        <begin position="21"/>
        <end position="41"/>
    </location>
</feature>
<dbReference type="InterPro" id="IPR036259">
    <property type="entry name" value="MFS_trans_sf"/>
</dbReference>
<evidence type="ECO:0000256" key="3">
    <source>
        <dbReference type="ARBA" id="ARBA00022989"/>
    </source>
</evidence>
<proteinExistence type="predicted"/>
<dbReference type="Proteomes" id="UP001501777">
    <property type="component" value="Unassembled WGS sequence"/>
</dbReference>
<dbReference type="PANTHER" id="PTHR23501">
    <property type="entry name" value="MAJOR FACILITATOR SUPERFAMILY"/>
    <property type="match status" value="1"/>
</dbReference>
<feature type="transmembrane region" description="Helical" evidence="6">
    <location>
        <begin position="114"/>
        <end position="135"/>
    </location>
</feature>
<dbReference type="InterPro" id="IPR020846">
    <property type="entry name" value="MFS_dom"/>
</dbReference>
<dbReference type="Gene3D" id="2.60.40.1120">
    <property type="entry name" value="Carboxypeptidase-like, regulatory domain"/>
    <property type="match status" value="2"/>
</dbReference>
<feature type="region of interest" description="Disordered" evidence="5">
    <location>
        <begin position="499"/>
        <end position="640"/>
    </location>
</feature>
<dbReference type="Gene3D" id="2.60.40.10">
    <property type="entry name" value="Immunoglobulins"/>
    <property type="match status" value="1"/>
</dbReference>
<dbReference type="SUPFAM" id="SSF49464">
    <property type="entry name" value="Carboxypeptidase regulatory domain-like"/>
    <property type="match status" value="2"/>
</dbReference>
<feature type="transmembrane region" description="Helical" evidence="6">
    <location>
        <begin position="61"/>
        <end position="78"/>
    </location>
</feature>
<feature type="transmembrane region" description="Helical" evidence="6">
    <location>
        <begin position="349"/>
        <end position="367"/>
    </location>
</feature>
<feature type="compositionally biased region" description="Gly residues" evidence="5">
    <location>
        <begin position="631"/>
        <end position="640"/>
    </location>
</feature>
<evidence type="ECO:0000256" key="6">
    <source>
        <dbReference type="SAM" id="Phobius"/>
    </source>
</evidence>
<feature type="transmembrane region" description="Helical" evidence="6">
    <location>
        <begin position="373"/>
        <end position="400"/>
    </location>
</feature>
<dbReference type="SUPFAM" id="SSF103473">
    <property type="entry name" value="MFS general substrate transporter"/>
    <property type="match status" value="1"/>
</dbReference>
<dbReference type="RefSeq" id="WP_344403652.1">
    <property type="nucleotide sequence ID" value="NZ_BAAASG010000013.1"/>
</dbReference>